<evidence type="ECO:0000256" key="1">
    <source>
        <dbReference type="ARBA" id="ARBA00010566"/>
    </source>
</evidence>
<dbReference type="InterPro" id="IPR036969">
    <property type="entry name" value="Citrate_synthase_sf"/>
</dbReference>
<dbReference type="InParanoid" id="C5KTD7"/>
<dbReference type="EMBL" id="GG676168">
    <property type="protein sequence ID" value="EER12242.1"/>
    <property type="molecule type" value="Genomic_DNA"/>
</dbReference>
<protein>
    <submittedName>
        <fullName evidence="3">Citrate synthase, putative</fullName>
    </submittedName>
</protein>
<dbReference type="GO" id="GO:0046912">
    <property type="term" value="F:acyltransferase activity, acyl groups converted into alkyl on transfer"/>
    <property type="evidence" value="ECO:0007669"/>
    <property type="project" value="InterPro"/>
</dbReference>
<dbReference type="AlphaFoldDB" id="C5KTD7"/>
<evidence type="ECO:0000256" key="2">
    <source>
        <dbReference type="ARBA" id="ARBA00022679"/>
    </source>
</evidence>
<organism evidence="4">
    <name type="scientific">Perkinsus marinus (strain ATCC 50983 / TXsc)</name>
    <dbReference type="NCBI Taxonomy" id="423536"/>
    <lineage>
        <taxon>Eukaryota</taxon>
        <taxon>Sar</taxon>
        <taxon>Alveolata</taxon>
        <taxon>Perkinsozoa</taxon>
        <taxon>Perkinsea</taxon>
        <taxon>Perkinsida</taxon>
        <taxon>Perkinsidae</taxon>
        <taxon>Perkinsus</taxon>
    </lineage>
</organism>
<keyword evidence="4" id="KW-1185">Reference proteome</keyword>
<dbReference type="SUPFAM" id="SSF48256">
    <property type="entry name" value="Citrate synthase"/>
    <property type="match status" value="1"/>
</dbReference>
<dbReference type="GO" id="GO:0005759">
    <property type="term" value="C:mitochondrial matrix"/>
    <property type="evidence" value="ECO:0007669"/>
    <property type="project" value="TreeGrafter"/>
</dbReference>
<sequence length="68" mass="7837">AAWALYGPRYGGANEAVLRMSERNGSIENISNFMEKIRRKELPMGFGHRQYKHYDPRAAIVRRIAEDA</sequence>
<dbReference type="PANTHER" id="PTHR11739:SF4">
    <property type="entry name" value="CITRATE SYNTHASE, PEROXISOMAL"/>
    <property type="match status" value="1"/>
</dbReference>
<feature type="non-terminal residue" evidence="3">
    <location>
        <position position="68"/>
    </location>
</feature>
<accession>C5KTD7</accession>
<dbReference type="Proteomes" id="UP000007800">
    <property type="component" value="Unassembled WGS sequence"/>
</dbReference>
<dbReference type="Pfam" id="PF00285">
    <property type="entry name" value="Citrate_synt"/>
    <property type="match status" value="1"/>
</dbReference>
<dbReference type="PANTHER" id="PTHR11739">
    <property type="entry name" value="CITRATE SYNTHASE"/>
    <property type="match status" value="1"/>
</dbReference>
<proteinExistence type="inferred from homology"/>
<feature type="non-terminal residue" evidence="3">
    <location>
        <position position="1"/>
    </location>
</feature>
<evidence type="ECO:0000313" key="4">
    <source>
        <dbReference type="Proteomes" id="UP000007800"/>
    </source>
</evidence>
<dbReference type="GeneID" id="9061407"/>
<evidence type="ECO:0000313" key="3">
    <source>
        <dbReference type="EMBL" id="EER12242.1"/>
    </source>
</evidence>
<dbReference type="GO" id="GO:0006099">
    <property type="term" value="P:tricarboxylic acid cycle"/>
    <property type="evidence" value="ECO:0007669"/>
    <property type="project" value="TreeGrafter"/>
</dbReference>
<gene>
    <name evidence="3" type="ORF">Pmar_PMAR001039</name>
</gene>
<name>C5KTD7_PERM5</name>
<dbReference type="OrthoDB" id="1714044at2759"/>
<dbReference type="RefSeq" id="XP_002780447.1">
    <property type="nucleotide sequence ID" value="XM_002780401.1"/>
</dbReference>
<dbReference type="GO" id="GO:0005975">
    <property type="term" value="P:carbohydrate metabolic process"/>
    <property type="evidence" value="ECO:0007669"/>
    <property type="project" value="TreeGrafter"/>
</dbReference>
<dbReference type="InterPro" id="IPR002020">
    <property type="entry name" value="Citrate_synthase"/>
</dbReference>
<comment type="similarity">
    <text evidence="1">Belongs to the citrate synthase family.</text>
</comment>
<reference evidence="3 4" key="1">
    <citation type="submission" date="2008-07" db="EMBL/GenBank/DDBJ databases">
        <authorList>
            <person name="El-Sayed N."/>
            <person name="Caler E."/>
            <person name="Inman J."/>
            <person name="Amedeo P."/>
            <person name="Hass B."/>
            <person name="Wortman J."/>
        </authorList>
    </citation>
    <scope>NUCLEOTIDE SEQUENCE [LARGE SCALE GENOMIC DNA]</scope>
    <source>
        <strain evidence="4">ATCC 50983 / TXsc</strain>
    </source>
</reference>
<dbReference type="Gene3D" id="1.10.230.10">
    <property type="entry name" value="Cytochrome P450-Terp, domain 2"/>
    <property type="match status" value="1"/>
</dbReference>
<dbReference type="InterPro" id="IPR016143">
    <property type="entry name" value="Citrate_synth-like_sm_a-sub"/>
</dbReference>
<keyword evidence="2" id="KW-0808">Transferase</keyword>